<dbReference type="InterPro" id="IPR019363">
    <property type="entry name" value="LDAH"/>
</dbReference>
<evidence type="ECO:0000313" key="9">
    <source>
        <dbReference type="EnsemblMetazoa" id="CLYHEMP008386.1"/>
    </source>
</evidence>
<dbReference type="SUPFAM" id="SSF53474">
    <property type="entry name" value="alpha/beta-Hydrolases"/>
    <property type="match status" value="1"/>
</dbReference>
<evidence type="ECO:0000256" key="2">
    <source>
        <dbReference type="ARBA" id="ARBA00008300"/>
    </source>
</evidence>
<keyword evidence="10" id="KW-1185">Reference proteome</keyword>
<proteinExistence type="inferred from homology"/>
<keyword evidence="4" id="KW-0551">Lipid droplet</keyword>
<evidence type="ECO:0000256" key="4">
    <source>
        <dbReference type="ARBA" id="ARBA00022677"/>
    </source>
</evidence>
<dbReference type="EC" id="3.1.1.13" evidence="7"/>
<keyword evidence="5" id="KW-0378">Hydrolase</keyword>
<comment type="catalytic activity">
    <reaction evidence="8">
        <text>a cholesterol ester + H2O = cholesterol + a fatty acid + H(+)</text>
        <dbReference type="Rhea" id="RHEA:36403"/>
        <dbReference type="ChEBI" id="CHEBI:15377"/>
        <dbReference type="ChEBI" id="CHEBI:15378"/>
        <dbReference type="ChEBI" id="CHEBI:16113"/>
        <dbReference type="ChEBI" id="CHEBI:17002"/>
        <dbReference type="ChEBI" id="CHEBI:28868"/>
        <dbReference type="EC" id="3.1.1.13"/>
    </reaction>
    <physiologicalReaction direction="left-to-right" evidence="8">
        <dbReference type="Rhea" id="RHEA:36404"/>
    </physiologicalReaction>
</comment>
<evidence type="ECO:0000256" key="1">
    <source>
        <dbReference type="ARBA" id="ARBA00004502"/>
    </source>
</evidence>
<dbReference type="Gene3D" id="3.40.50.1820">
    <property type="entry name" value="alpha/beta hydrolase"/>
    <property type="match status" value="1"/>
</dbReference>
<evidence type="ECO:0000256" key="7">
    <source>
        <dbReference type="ARBA" id="ARBA00039150"/>
    </source>
</evidence>
<evidence type="ECO:0000256" key="8">
    <source>
        <dbReference type="ARBA" id="ARBA00049527"/>
    </source>
</evidence>
<dbReference type="GO" id="GO:0005811">
    <property type="term" value="C:lipid droplet"/>
    <property type="evidence" value="ECO:0007669"/>
    <property type="project" value="UniProtKB-SubCell"/>
</dbReference>
<protein>
    <recommendedName>
        <fullName evidence="3">Lipid droplet-associated hydrolase</fullName>
        <ecNumber evidence="7">3.1.1.13</ecNumber>
    </recommendedName>
    <alternativeName>
        <fullName evidence="6">Lipid droplet-associated serine hydrolase</fullName>
    </alternativeName>
</protein>
<dbReference type="InterPro" id="IPR029058">
    <property type="entry name" value="AB_hydrolase_fold"/>
</dbReference>
<name>A0A7M5VE20_9CNID</name>
<dbReference type="GO" id="GO:0004771">
    <property type="term" value="F:sterol ester esterase activity"/>
    <property type="evidence" value="ECO:0007669"/>
    <property type="project" value="UniProtKB-EC"/>
</dbReference>
<dbReference type="PANTHER" id="PTHR13390:SF0">
    <property type="entry name" value="LIPID DROPLET-ASSOCIATED HYDROLASE"/>
    <property type="match status" value="1"/>
</dbReference>
<sequence length="560" mass="64040">MKFKMIISIKDSPFEDDVEQQPQQQPEMSITITRPSISVSLGSIDEHLATDYSLLKRSRSPKNEYGNRKIQESIDTERTCSRFERLHGITVDTSNNNDRGISPNERSHHLSLVRRNYNRSTLTPPLSKRRFGDVEDLVTKTSRSLSTTNLPDNIPSHRLPPKIRASSLRSSNASLGSLRKQNLTSVSSTQSFSSLCSDRHNGIQHSALNINDVMTWISFILPDCKDNSDTVIVVIPGNPGAIEFYDRFMENLFQYCKLPIFGISHAGHNLIPSKSSLVRRVYKELNPNIKSSDKHVFTLEEQIEHKLAFIRQYIDPNKKIILIAHSLGSYITLKMLERLDSEEADRVKQIILLFPVFERTMETQSGRKWVPLTQFLQRPVIRTTKLVELLPQTVKKSLIDFIAHQRRFSNDSKKSLSNGIDSLVTPNGLRNMSQIAKDLSKIGRIGDLENVIETFSERLTFYYGASDLWTPLSFYEEMKTRFPDIDIRLDGKGIDHAFVLSHSTLVAPIVGEILQEKIMMDQIAESGSIDSYRDYFFNFGFKRSQMYKSRASIRRISNQS</sequence>
<accession>A0A7M5VE20</accession>
<dbReference type="PANTHER" id="PTHR13390">
    <property type="entry name" value="LIPASE"/>
    <property type="match status" value="1"/>
</dbReference>
<dbReference type="OrthoDB" id="448051at2759"/>
<dbReference type="Pfam" id="PF10230">
    <property type="entry name" value="LIDHydrolase"/>
    <property type="match status" value="1"/>
</dbReference>
<evidence type="ECO:0000313" key="10">
    <source>
        <dbReference type="Proteomes" id="UP000594262"/>
    </source>
</evidence>
<dbReference type="AlphaFoldDB" id="A0A7M5VE20"/>
<evidence type="ECO:0000256" key="3">
    <source>
        <dbReference type="ARBA" id="ARBA00019242"/>
    </source>
</evidence>
<dbReference type="EnsemblMetazoa" id="CLYHEMT008386.1">
    <property type="protein sequence ID" value="CLYHEMP008386.1"/>
    <property type="gene ID" value="CLYHEMG008386"/>
</dbReference>
<dbReference type="Proteomes" id="UP000594262">
    <property type="component" value="Unplaced"/>
</dbReference>
<comment type="subcellular location">
    <subcellularLocation>
        <location evidence="1">Lipid droplet</location>
    </subcellularLocation>
</comment>
<evidence type="ECO:0000256" key="6">
    <source>
        <dbReference type="ARBA" id="ARBA00031924"/>
    </source>
</evidence>
<evidence type="ECO:0000256" key="5">
    <source>
        <dbReference type="ARBA" id="ARBA00022801"/>
    </source>
</evidence>
<reference evidence="9" key="1">
    <citation type="submission" date="2021-01" db="UniProtKB">
        <authorList>
            <consortium name="EnsemblMetazoa"/>
        </authorList>
    </citation>
    <scope>IDENTIFICATION</scope>
</reference>
<comment type="similarity">
    <text evidence="2">Belongs to the AB hydrolase superfamily. LDAH family.</text>
</comment>
<dbReference type="GO" id="GO:0019915">
    <property type="term" value="P:lipid storage"/>
    <property type="evidence" value="ECO:0007669"/>
    <property type="project" value="InterPro"/>
</dbReference>
<organism evidence="9 10">
    <name type="scientific">Clytia hemisphaerica</name>
    <dbReference type="NCBI Taxonomy" id="252671"/>
    <lineage>
        <taxon>Eukaryota</taxon>
        <taxon>Metazoa</taxon>
        <taxon>Cnidaria</taxon>
        <taxon>Hydrozoa</taxon>
        <taxon>Hydroidolina</taxon>
        <taxon>Leptothecata</taxon>
        <taxon>Obeliida</taxon>
        <taxon>Clytiidae</taxon>
        <taxon>Clytia</taxon>
    </lineage>
</organism>